<dbReference type="InterPro" id="IPR052157">
    <property type="entry name" value="BCAA_transport_permease"/>
</dbReference>
<keyword evidence="6 10" id="KW-1133">Transmembrane helix</keyword>
<keyword evidence="5" id="KW-0029">Amino-acid transport</keyword>
<dbReference type="Pfam" id="PF13620">
    <property type="entry name" value="CarboxypepD_reg"/>
    <property type="match status" value="1"/>
</dbReference>
<dbReference type="InterPro" id="IPR001851">
    <property type="entry name" value="ABC_transp_permease"/>
</dbReference>
<dbReference type="PANTHER" id="PTHR11795:SF449">
    <property type="entry name" value="BRANCHED-CHAIN AMINO ACID TRANSPORT PERMEASE PROTEIN LIVH-RELATED"/>
    <property type="match status" value="1"/>
</dbReference>
<reference evidence="11" key="1">
    <citation type="submission" date="2021-03" db="EMBL/GenBank/DDBJ databases">
        <title>A new species, PO-11, isolated from a karst cave deposit.</title>
        <authorList>
            <person name="Zhaoxiaoyong W."/>
        </authorList>
    </citation>
    <scope>NUCLEOTIDE SEQUENCE</scope>
    <source>
        <strain evidence="11">PO-11</strain>
    </source>
</reference>
<evidence type="ECO:0000256" key="9">
    <source>
        <dbReference type="SAM" id="MobiDB-lite"/>
    </source>
</evidence>
<feature type="compositionally biased region" description="Basic and acidic residues" evidence="9">
    <location>
        <begin position="1"/>
        <end position="17"/>
    </location>
</feature>
<feature type="transmembrane region" description="Helical" evidence="10">
    <location>
        <begin position="412"/>
        <end position="442"/>
    </location>
</feature>
<organism evidence="11 12">
    <name type="scientific">Arthrobacter cavernae</name>
    <dbReference type="NCBI Taxonomy" id="2817681"/>
    <lineage>
        <taxon>Bacteria</taxon>
        <taxon>Bacillati</taxon>
        <taxon>Actinomycetota</taxon>
        <taxon>Actinomycetes</taxon>
        <taxon>Micrococcales</taxon>
        <taxon>Micrococcaceae</taxon>
        <taxon>Arthrobacter</taxon>
    </lineage>
</organism>
<dbReference type="InterPro" id="IPR008969">
    <property type="entry name" value="CarboxyPept-like_regulatory"/>
</dbReference>
<keyword evidence="7 10" id="KW-0472">Membrane</keyword>
<evidence type="ECO:0000256" key="8">
    <source>
        <dbReference type="ARBA" id="ARBA00037998"/>
    </source>
</evidence>
<dbReference type="EMBL" id="JAFNLL010000002">
    <property type="protein sequence ID" value="MBO1266544.1"/>
    <property type="molecule type" value="Genomic_DNA"/>
</dbReference>
<feature type="compositionally biased region" description="Basic residues" evidence="9">
    <location>
        <begin position="18"/>
        <end position="29"/>
    </location>
</feature>
<feature type="transmembrane region" description="Helical" evidence="10">
    <location>
        <begin position="232"/>
        <end position="263"/>
    </location>
</feature>
<dbReference type="AlphaFoldDB" id="A0A939H964"/>
<protein>
    <submittedName>
        <fullName evidence="11">Branched-chain amino acid ABC transporter permease</fullName>
    </submittedName>
</protein>
<dbReference type="SUPFAM" id="SSF49464">
    <property type="entry name" value="Carboxypeptidase regulatory domain-like"/>
    <property type="match status" value="1"/>
</dbReference>
<feature type="transmembrane region" description="Helical" evidence="10">
    <location>
        <begin position="381"/>
        <end position="400"/>
    </location>
</feature>
<dbReference type="GO" id="GO:0005886">
    <property type="term" value="C:plasma membrane"/>
    <property type="evidence" value="ECO:0007669"/>
    <property type="project" value="UniProtKB-SubCell"/>
</dbReference>
<evidence type="ECO:0000313" key="11">
    <source>
        <dbReference type="EMBL" id="MBO1266544.1"/>
    </source>
</evidence>
<dbReference type="CDD" id="cd06582">
    <property type="entry name" value="TM_PBP1_LivH_like"/>
    <property type="match status" value="1"/>
</dbReference>
<keyword evidence="2" id="KW-0813">Transport</keyword>
<feature type="transmembrane region" description="Helical" evidence="10">
    <location>
        <begin position="332"/>
        <end position="350"/>
    </location>
</feature>
<feature type="transmembrane region" description="Helical" evidence="10">
    <location>
        <begin position="198"/>
        <end position="220"/>
    </location>
</feature>
<name>A0A939H964_9MICC</name>
<comment type="caution">
    <text evidence="11">The sequence shown here is derived from an EMBL/GenBank/DDBJ whole genome shotgun (WGS) entry which is preliminary data.</text>
</comment>
<sequence>MGDGHHSRGNEETCRSHDRSHRPQRRSRDHPHCGGFSILRSTPRDPSIRRSKGLQRVVGAFFAALIATLLVAAPSAQATTPSPSPSPQNFQNNISGFLRDDARAPIPGVRITAKGEGFEGTATSGASGSWTIGVPKKGTYEVQLDESTLPEGIKLAEGQENPRNVVFGETSTQTTIFAFGKGIVVQQGDFVQDLTNRLVAGLSFGLLLALAAVGLSLIFGTTGLTNFAHGEMVTLGAVLVFGFNAVGLPFWLAIILALVGGGLFGYAQDTGLWKPLRRRGTGLVPMMIVSIGLALAVRYIIQFNFGGATQQLPGAQSAEIQLGPISISPNNLWSLIISAAVITLIGIVLLKTRLGKATRAVADNPALAAASGIDVDGVIRIVWIVGGVLASLGGILWAYYRPGVTFDMGSQILLLIFAGVTLGGLGTVFGALIGSVVVGLFTELTTVFGAPADLKYVIPLGVMIVVLLFRPQGILGRRERVG</sequence>
<evidence type="ECO:0000256" key="7">
    <source>
        <dbReference type="ARBA" id="ARBA00023136"/>
    </source>
</evidence>
<dbReference type="GO" id="GO:0006865">
    <property type="term" value="P:amino acid transport"/>
    <property type="evidence" value="ECO:0007669"/>
    <property type="project" value="UniProtKB-KW"/>
</dbReference>
<feature type="transmembrane region" description="Helical" evidence="10">
    <location>
        <begin position="283"/>
        <end position="301"/>
    </location>
</feature>
<feature type="transmembrane region" description="Helical" evidence="10">
    <location>
        <begin position="57"/>
        <end position="76"/>
    </location>
</feature>
<feature type="region of interest" description="Disordered" evidence="9">
    <location>
        <begin position="1"/>
        <end position="50"/>
    </location>
</feature>
<keyword evidence="3" id="KW-1003">Cell membrane</keyword>
<proteinExistence type="inferred from homology"/>
<dbReference type="Gene3D" id="2.60.40.1120">
    <property type="entry name" value="Carboxypeptidase-like, regulatory domain"/>
    <property type="match status" value="1"/>
</dbReference>
<comment type="similarity">
    <text evidence="8">Belongs to the binding-protein-dependent transport system permease family. LivHM subfamily.</text>
</comment>
<dbReference type="Proteomes" id="UP000664164">
    <property type="component" value="Unassembled WGS sequence"/>
</dbReference>
<evidence type="ECO:0000256" key="2">
    <source>
        <dbReference type="ARBA" id="ARBA00022448"/>
    </source>
</evidence>
<keyword evidence="12" id="KW-1185">Reference proteome</keyword>
<accession>A0A939H964</accession>
<evidence type="ECO:0000256" key="4">
    <source>
        <dbReference type="ARBA" id="ARBA00022692"/>
    </source>
</evidence>
<comment type="subcellular location">
    <subcellularLocation>
        <location evidence="1">Cell membrane</location>
        <topology evidence="1">Multi-pass membrane protein</topology>
    </subcellularLocation>
</comment>
<gene>
    <name evidence="11" type="ORF">J1902_00860</name>
</gene>
<evidence type="ECO:0000256" key="5">
    <source>
        <dbReference type="ARBA" id="ARBA00022970"/>
    </source>
</evidence>
<evidence type="ECO:0000313" key="12">
    <source>
        <dbReference type="Proteomes" id="UP000664164"/>
    </source>
</evidence>
<dbReference type="Pfam" id="PF02653">
    <property type="entry name" value="BPD_transp_2"/>
    <property type="match status" value="1"/>
</dbReference>
<keyword evidence="4 10" id="KW-0812">Transmembrane</keyword>
<evidence type="ECO:0000256" key="10">
    <source>
        <dbReference type="SAM" id="Phobius"/>
    </source>
</evidence>
<dbReference type="GO" id="GO:0022857">
    <property type="term" value="F:transmembrane transporter activity"/>
    <property type="evidence" value="ECO:0007669"/>
    <property type="project" value="InterPro"/>
</dbReference>
<evidence type="ECO:0000256" key="6">
    <source>
        <dbReference type="ARBA" id="ARBA00022989"/>
    </source>
</evidence>
<feature type="transmembrane region" description="Helical" evidence="10">
    <location>
        <begin position="454"/>
        <end position="470"/>
    </location>
</feature>
<evidence type="ECO:0000256" key="1">
    <source>
        <dbReference type="ARBA" id="ARBA00004651"/>
    </source>
</evidence>
<evidence type="ECO:0000256" key="3">
    <source>
        <dbReference type="ARBA" id="ARBA00022475"/>
    </source>
</evidence>
<dbReference type="PANTHER" id="PTHR11795">
    <property type="entry name" value="BRANCHED-CHAIN AMINO ACID TRANSPORT SYSTEM PERMEASE PROTEIN LIVH"/>
    <property type="match status" value="1"/>
</dbReference>